<dbReference type="GO" id="GO:0016787">
    <property type="term" value="F:hydrolase activity"/>
    <property type="evidence" value="ECO:0007669"/>
    <property type="project" value="UniProtKB-KW"/>
</dbReference>
<evidence type="ECO:0000256" key="2">
    <source>
        <dbReference type="ARBA" id="ARBA00022801"/>
    </source>
</evidence>
<dbReference type="SUPFAM" id="SSF52540">
    <property type="entry name" value="P-loop containing nucleoside triphosphate hydrolases"/>
    <property type="match status" value="1"/>
</dbReference>
<dbReference type="Pfam" id="PF07683">
    <property type="entry name" value="CobW_C"/>
    <property type="match status" value="1"/>
</dbReference>
<keyword evidence="2" id="KW-0378">Hydrolase</keyword>
<organism evidence="8 9">
    <name type="scientific">Nocardioides zeae</name>
    <dbReference type="NCBI Taxonomy" id="1457234"/>
    <lineage>
        <taxon>Bacteria</taxon>
        <taxon>Bacillati</taxon>
        <taxon>Actinomycetota</taxon>
        <taxon>Actinomycetes</taxon>
        <taxon>Propionibacteriales</taxon>
        <taxon>Nocardioidaceae</taxon>
        <taxon>Nocardioides</taxon>
    </lineage>
</organism>
<evidence type="ECO:0000313" key="9">
    <source>
        <dbReference type="Proteomes" id="UP000468687"/>
    </source>
</evidence>
<evidence type="ECO:0000259" key="7">
    <source>
        <dbReference type="Pfam" id="PF07683"/>
    </source>
</evidence>
<keyword evidence="3" id="KW-0143">Chaperone</keyword>
<evidence type="ECO:0000256" key="5">
    <source>
        <dbReference type="ARBA" id="ARBA00049117"/>
    </source>
</evidence>
<comment type="similarity">
    <text evidence="4">Belongs to the SIMIBI class G3E GTPase family. ZNG1 subfamily.</text>
</comment>
<protein>
    <submittedName>
        <fullName evidence="8">GTP-binding protein</fullName>
    </submittedName>
</protein>
<comment type="catalytic activity">
    <reaction evidence="5">
        <text>GTP + H2O = GDP + phosphate + H(+)</text>
        <dbReference type="Rhea" id="RHEA:19669"/>
        <dbReference type="ChEBI" id="CHEBI:15377"/>
        <dbReference type="ChEBI" id="CHEBI:15378"/>
        <dbReference type="ChEBI" id="CHEBI:37565"/>
        <dbReference type="ChEBI" id="CHEBI:43474"/>
        <dbReference type="ChEBI" id="CHEBI:58189"/>
    </reaction>
    <physiologicalReaction direction="left-to-right" evidence="5">
        <dbReference type="Rhea" id="RHEA:19670"/>
    </physiologicalReaction>
</comment>
<feature type="domain" description="CobW/HypB/UreG nucleotide-binding" evidence="6">
    <location>
        <begin position="6"/>
        <end position="183"/>
    </location>
</feature>
<name>A0A6P0HFM9_9ACTN</name>
<dbReference type="InterPro" id="IPR003495">
    <property type="entry name" value="CobW/HypB/UreG_nucleotide-bd"/>
</dbReference>
<accession>A0A6P0HFM9</accession>
<dbReference type="EMBL" id="JAAGXA010000001">
    <property type="protein sequence ID" value="NEN77070.1"/>
    <property type="molecule type" value="Genomic_DNA"/>
</dbReference>
<evidence type="ECO:0000259" key="6">
    <source>
        <dbReference type="Pfam" id="PF02492"/>
    </source>
</evidence>
<evidence type="ECO:0000256" key="1">
    <source>
        <dbReference type="ARBA" id="ARBA00022741"/>
    </source>
</evidence>
<gene>
    <name evidence="8" type="ORF">G3T38_02140</name>
</gene>
<keyword evidence="9" id="KW-1185">Reference proteome</keyword>
<evidence type="ECO:0000313" key="8">
    <source>
        <dbReference type="EMBL" id="NEN77070.1"/>
    </source>
</evidence>
<dbReference type="Gene3D" id="3.40.50.300">
    <property type="entry name" value="P-loop containing nucleotide triphosphate hydrolases"/>
    <property type="match status" value="1"/>
</dbReference>
<reference evidence="8 9" key="1">
    <citation type="journal article" date="2014" name="Int. J. Syst. Evol. Microbiol.">
        <title>Nocardioides zeae sp. nov., isolated from the stem of Zea mays.</title>
        <authorList>
            <person name="Glaeser S.P."/>
            <person name="McInroy J.A."/>
            <person name="Busse H.J."/>
            <person name="Kampfer P."/>
        </authorList>
    </citation>
    <scope>NUCLEOTIDE SEQUENCE [LARGE SCALE GENOMIC DNA]</scope>
    <source>
        <strain evidence="8 9">JCM 30728</strain>
    </source>
</reference>
<dbReference type="GO" id="GO:0005737">
    <property type="term" value="C:cytoplasm"/>
    <property type="evidence" value="ECO:0007669"/>
    <property type="project" value="TreeGrafter"/>
</dbReference>
<dbReference type="CDD" id="cd03112">
    <property type="entry name" value="CobW-like"/>
    <property type="match status" value="1"/>
</dbReference>
<dbReference type="SUPFAM" id="SSF90002">
    <property type="entry name" value="Hypothetical protein YjiA, C-terminal domain"/>
    <property type="match status" value="1"/>
</dbReference>
<dbReference type="InterPro" id="IPR051316">
    <property type="entry name" value="Zinc-reg_GTPase_activator"/>
</dbReference>
<dbReference type="InterPro" id="IPR036627">
    <property type="entry name" value="CobW-likC_sf"/>
</dbReference>
<comment type="caution">
    <text evidence="8">The sequence shown here is derived from an EMBL/GenBank/DDBJ whole genome shotgun (WGS) entry which is preliminary data.</text>
</comment>
<dbReference type="RefSeq" id="WP_163770398.1">
    <property type="nucleotide sequence ID" value="NZ_JAAGXA010000001.1"/>
</dbReference>
<dbReference type="InterPro" id="IPR011629">
    <property type="entry name" value="CobW-like_C"/>
</dbReference>
<proteinExistence type="inferred from homology"/>
<dbReference type="Gene3D" id="3.30.1220.10">
    <property type="entry name" value="CobW-like, C-terminal domain"/>
    <property type="match status" value="1"/>
</dbReference>
<dbReference type="AlphaFoldDB" id="A0A6P0HFM9"/>
<dbReference type="PANTHER" id="PTHR13748:SF62">
    <property type="entry name" value="COBW DOMAIN-CONTAINING PROTEIN"/>
    <property type="match status" value="1"/>
</dbReference>
<dbReference type="Proteomes" id="UP000468687">
    <property type="component" value="Unassembled WGS sequence"/>
</dbReference>
<dbReference type="InterPro" id="IPR027417">
    <property type="entry name" value="P-loop_NTPase"/>
</dbReference>
<evidence type="ECO:0000256" key="3">
    <source>
        <dbReference type="ARBA" id="ARBA00023186"/>
    </source>
</evidence>
<sequence>MTDLVPVLVVAGPLGAGKTTLVNHLLSHSADTRVGVIVNDFGDIDVDGLLVAGQADMLFSASGGCLCCATDDGAVAEFVARLTAPRAGIDVVVVEASGVADPVALVHRVTTSLSRRARFGGLVVLLDAEHVAPDLADLAEGGERHGQLVHADLVVLTKTDRVDAGHLARLRARLRVLLPGRPVTTAVHGALDPTLLFDLRHDPERQLTLGDIRAGANEHLHAAYRSVSWTSATPLHPRRLAAFLAEGVPEAFRIKGFVTIDVPGATSRWTVHRVGRHVRVTPGAPGAPGRRAGTELVLIGPELGGSAYDELAAIVAAPDEQPDLEDLWGLERLVPAELRADHLPSAAG</sequence>
<feature type="domain" description="CobW C-terminal" evidence="7">
    <location>
        <begin position="225"/>
        <end position="307"/>
    </location>
</feature>
<dbReference type="GO" id="GO:0000166">
    <property type="term" value="F:nucleotide binding"/>
    <property type="evidence" value="ECO:0007669"/>
    <property type="project" value="UniProtKB-KW"/>
</dbReference>
<evidence type="ECO:0000256" key="4">
    <source>
        <dbReference type="ARBA" id="ARBA00034320"/>
    </source>
</evidence>
<dbReference type="Pfam" id="PF02492">
    <property type="entry name" value="cobW"/>
    <property type="match status" value="1"/>
</dbReference>
<dbReference type="PANTHER" id="PTHR13748">
    <property type="entry name" value="COBW-RELATED"/>
    <property type="match status" value="1"/>
</dbReference>
<keyword evidence="1" id="KW-0547">Nucleotide-binding</keyword>